<evidence type="ECO:0000313" key="1">
    <source>
        <dbReference type="EMBL" id="KAI0059296.1"/>
    </source>
</evidence>
<name>A0ACB8SU08_9AGAM</name>
<comment type="caution">
    <text evidence="1">The sequence shown here is derived from an EMBL/GenBank/DDBJ whole genome shotgun (WGS) entry which is preliminary data.</text>
</comment>
<sequence length="390" mass="42359">MIQDRSPSSKRSRRDDAPTHLQSTSAHSFPPRLEIPSGHQTTTHRIPATPLTSTTLLCAMKVTSNVQFSTHAFPAQAWLGFGVNMTTVRSPSDMAAVAKATLKHRRLVEINLPHTHQVIDGVSYAVPSNCSIALASGEGLSSTLYSHLRLKNRPPPDDSPRSTSVIVQLVDFAASICKDTLRAHLAKLQPFDATNESVISAYHAFFKTVGSHVVTGCTYASPASLQDAPALTLMDIWTALSTSPDCALRERSADMQRAFASLARRTHRTPCRLVINTDWAELVLLSPGARIVPGAGAPPDTSFSATTVKCGVELSYNFLQNRVVDFDILNDGTPVNVQMSRGFDGTDKGNHNGRCSVNIFGHQYDHDKYQDNAWNTASFYQCAVNPVADG</sequence>
<reference evidence="1" key="1">
    <citation type="submission" date="2021-03" db="EMBL/GenBank/DDBJ databases">
        <authorList>
            <consortium name="DOE Joint Genome Institute"/>
            <person name="Ahrendt S."/>
            <person name="Looney B.P."/>
            <person name="Miyauchi S."/>
            <person name="Morin E."/>
            <person name="Drula E."/>
            <person name="Courty P.E."/>
            <person name="Chicoki N."/>
            <person name="Fauchery L."/>
            <person name="Kohler A."/>
            <person name="Kuo A."/>
            <person name="Labutti K."/>
            <person name="Pangilinan J."/>
            <person name="Lipzen A."/>
            <person name="Riley R."/>
            <person name="Andreopoulos W."/>
            <person name="He G."/>
            <person name="Johnson J."/>
            <person name="Barry K.W."/>
            <person name="Grigoriev I.V."/>
            <person name="Nagy L."/>
            <person name="Hibbett D."/>
            <person name="Henrissat B."/>
            <person name="Matheny P.B."/>
            <person name="Labbe J."/>
            <person name="Martin F."/>
        </authorList>
    </citation>
    <scope>NUCLEOTIDE SEQUENCE</scope>
    <source>
        <strain evidence="1">HHB10654</strain>
    </source>
</reference>
<evidence type="ECO:0000313" key="2">
    <source>
        <dbReference type="Proteomes" id="UP000814140"/>
    </source>
</evidence>
<organism evidence="1 2">
    <name type="scientific">Artomyces pyxidatus</name>
    <dbReference type="NCBI Taxonomy" id="48021"/>
    <lineage>
        <taxon>Eukaryota</taxon>
        <taxon>Fungi</taxon>
        <taxon>Dikarya</taxon>
        <taxon>Basidiomycota</taxon>
        <taxon>Agaricomycotina</taxon>
        <taxon>Agaricomycetes</taxon>
        <taxon>Russulales</taxon>
        <taxon>Auriscalpiaceae</taxon>
        <taxon>Artomyces</taxon>
    </lineage>
</organism>
<gene>
    <name evidence="1" type="ORF">BV25DRAFT_1138446</name>
</gene>
<dbReference type="EMBL" id="MU277227">
    <property type="protein sequence ID" value="KAI0059296.1"/>
    <property type="molecule type" value="Genomic_DNA"/>
</dbReference>
<keyword evidence="2" id="KW-1185">Reference proteome</keyword>
<dbReference type="Proteomes" id="UP000814140">
    <property type="component" value="Unassembled WGS sequence"/>
</dbReference>
<protein>
    <submittedName>
        <fullName evidence="1">Uncharacterized protein</fullName>
    </submittedName>
</protein>
<accession>A0ACB8SU08</accession>
<proteinExistence type="predicted"/>
<reference evidence="1" key="2">
    <citation type="journal article" date="2022" name="New Phytol.">
        <title>Evolutionary transition to the ectomycorrhizal habit in the genomes of a hyperdiverse lineage of mushroom-forming fungi.</title>
        <authorList>
            <person name="Looney B."/>
            <person name="Miyauchi S."/>
            <person name="Morin E."/>
            <person name="Drula E."/>
            <person name="Courty P.E."/>
            <person name="Kohler A."/>
            <person name="Kuo A."/>
            <person name="LaButti K."/>
            <person name="Pangilinan J."/>
            <person name="Lipzen A."/>
            <person name="Riley R."/>
            <person name="Andreopoulos W."/>
            <person name="He G."/>
            <person name="Johnson J."/>
            <person name="Nolan M."/>
            <person name="Tritt A."/>
            <person name="Barry K.W."/>
            <person name="Grigoriev I.V."/>
            <person name="Nagy L.G."/>
            <person name="Hibbett D."/>
            <person name="Henrissat B."/>
            <person name="Matheny P.B."/>
            <person name="Labbe J."/>
            <person name="Martin F.M."/>
        </authorList>
    </citation>
    <scope>NUCLEOTIDE SEQUENCE</scope>
    <source>
        <strain evidence="1">HHB10654</strain>
    </source>
</reference>